<dbReference type="EMBL" id="JBIMZQ010000024">
    <property type="protein sequence ID" value="KAL3664260.1"/>
    <property type="molecule type" value="Genomic_DNA"/>
</dbReference>
<dbReference type="Proteomes" id="UP001632037">
    <property type="component" value="Unassembled WGS sequence"/>
</dbReference>
<proteinExistence type="predicted"/>
<evidence type="ECO:0000313" key="1">
    <source>
        <dbReference type="EMBL" id="KAL3664260.1"/>
    </source>
</evidence>
<gene>
    <name evidence="1" type="ORF">V7S43_010587</name>
</gene>
<dbReference type="AlphaFoldDB" id="A0ABD3FBI3"/>
<comment type="caution">
    <text evidence="1">The sequence shown here is derived from an EMBL/GenBank/DDBJ whole genome shotgun (WGS) entry which is preliminary data.</text>
</comment>
<name>A0ABD3FBI3_9STRA</name>
<sequence>MGYSEATYGALNCQGIAELPGDRNVLVERGVCVAASGDDDARLAGSDSPQSALFWVEKVIGSNGTAIYMLFGEEEGEILR</sequence>
<organism evidence="1 2">
    <name type="scientific">Phytophthora oleae</name>
    <dbReference type="NCBI Taxonomy" id="2107226"/>
    <lineage>
        <taxon>Eukaryota</taxon>
        <taxon>Sar</taxon>
        <taxon>Stramenopiles</taxon>
        <taxon>Oomycota</taxon>
        <taxon>Peronosporomycetes</taxon>
        <taxon>Peronosporales</taxon>
        <taxon>Peronosporaceae</taxon>
        <taxon>Phytophthora</taxon>
    </lineage>
</organism>
<keyword evidence="2" id="KW-1185">Reference proteome</keyword>
<reference evidence="1 2" key="1">
    <citation type="submission" date="2024-09" db="EMBL/GenBank/DDBJ databases">
        <title>Genome sequencing and assembly of Phytophthora oleae, isolate VK10A, causative agent of rot of olive drupes.</title>
        <authorList>
            <person name="Conti Taguali S."/>
            <person name="Riolo M."/>
            <person name="La Spada F."/>
            <person name="Cacciola S.O."/>
            <person name="Dionisio G."/>
        </authorList>
    </citation>
    <scope>NUCLEOTIDE SEQUENCE [LARGE SCALE GENOMIC DNA]</scope>
    <source>
        <strain evidence="1 2">VK10A</strain>
    </source>
</reference>
<protein>
    <submittedName>
        <fullName evidence="1">Uncharacterized protein</fullName>
    </submittedName>
</protein>
<accession>A0ABD3FBI3</accession>
<evidence type="ECO:0000313" key="2">
    <source>
        <dbReference type="Proteomes" id="UP001632037"/>
    </source>
</evidence>